<keyword evidence="3 7" id="KW-0853">WD repeat</keyword>
<feature type="region of interest" description="Disordered" evidence="8">
    <location>
        <begin position="1"/>
        <end position="30"/>
    </location>
</feature>
<evidence type="ECO:0000259" key="9">
    <source>
        <dbReference type="PROSITE" id="PS50072"/>
    </source>
</evidence>
<dbReference type="InterPro" id="IPR020892">
    <property type="entry name" value="Cyclophilin-type_PPIase_CS"/>
</dbReference>
<dbReference type="Gene3D" id="2.130.10.10">
    <property type="entry name" value="YVTN repeat-like/Quinoprotein amine dehydrogenase"/>
    <property type="match status" value="2"/>
</dbReference>
<dbReference type="InterPro" id="IPR015943">
    <property type="entry name" value="WD40/YVTN_repeat-like_dom_sf"/>
</dbReference>
<dbReference type="PROSITE" id="PS50072">
    <property type="entry name" value="CSA_PPIASE_2"/>
    <property type="match status" value="1"/>
</dbReference>
<dbReference type="GO" id="GO:0003755">
    <property type="term" value="F:peptidyl-prolyl cis-trans isomerase activity"/>
    <property type="evidence" value="ECO:0007669"/>
    <property type="project" value="UniProtKB-KW"/>
</dbReference>
<dbReference type="Gene3D" id="2.40.100.10">
    <property type="entry name" value="Cyclophilin-like"/>
    <property type="match status" value="1"/>
</dbReference>
<evidence type="ECO:0000256" key="8">
    <source>
        <dbReference type="SAM" id="MobiDB-lite"/>
    </source>
</evidence>
<dbReference type="GO" id="GO:0005634">
    <property type="term" value="C:nucleus"/>
    <property type="evidence" value="ECO:0007669"/>
    <property type="project" value="UniProtKB-ARBA"/>
</dbReference>
<sequence length="612" mass="69034">MSDSPHNSDGDTSDWIGPTPSEAAEAQPKKKRKVLHHESLFLKNIPSAECYEKSFMHRDVITHVVSTKTEFIATASVDGHIKFWKKGERGIEFVKHFRAHLGSILSVTANYNGSLLATSGSDNAIKVFDIINFDMINIINLDFQSHILEWIHGPKDELATIAVCPQDSHKIHIFDGKGKNTPLETLDRKHTKIVKIVRYNNFFDVAVSVDEAGILEYWCGAKRNYQFPKIVKFESKLDTDLYEFVKVKTYPTGIAFSSDGEKFATVSSDRKVRLFSFLSGKLHLVLDETLQQLSTLQQKQPQVSNMEFGRRMAVERELEKAGALMHCNILFDESGNFLIYTTMLGIKVVNIVTKQCCRIIGKTENLRPLQISLFQGKVKTTKATMTLEQEGSNNPAIQSVTVDPTIFCTAFKRNRFYLFTTVEPCNIEGDSERDVFNEKPTKEDVLSATETTGSFQNYEHAIIHTTMGDVHIKLFTECARTIENFCTHCKNGYYNGNIFHRVIKGFMIQTGDPTGNGTGGESIWGGEFEDEFKPHLKHDRPYTVSMANAGPNTNGSQFFITLGPTPWLDNKHTVFGRVFKGMEVVHNISTVKTNPKTDKPYEDIPIISITIR</sequence>
<comment type="catalytic activity">
    <reaction evidence="1">
        <text>[protein]-peptidylproline (omega=180) = [protein]-peptidylproline (omega=0)</text>
        <dbReference type="Rhea" id="RHEA:16237"/>
        <dbReference type="Rhea" id="RHEA-COMP:10747"/>
        <dbReference type="Rhea" id="RHEA-COMP:10748"/>
        <dbReference type="ChEBI" id="CHEBI:83833"/>
        <dbReference type="ChEBI" id="CHEBI:83834"/>
        <dbReference type="EC" id="5.2.1.8"/>
    </reaction>
</comment>
<dbReference type="PANTHER" id="PTHR45625:SF4">
    <property type="entry name" value="PEPTIDYLPROLYL ISOMERASE DOMAIN AND WD REPEAT-CONTAINING PROTEIN 1"/>
    <property type="match status" value="1"/>
</dbReference>
<dbReference type="InterPro" id="IPR044666">
    <property type="entry name" value="Cyclophilin_A-like"/>
</dbReference>
<evidence type="ECO:0000313" key="10">
    <source>
        <dbReference type="EMBL" id="JAG41958.1"/>
    </source>
</evidence>
<dbReference type="PRINTS" id="PR00153">
    <property type="entry name" value="CSAPPISMRASE"/>
</dbReference>
<organism evidence="10">
    <name type="scientific">Lygus hesperus</name>
    <name type="common">Western plant bug</name>
    <dbReference type="NCBI Taxonomy" id="30085"/>
    <lineage>
        <taxon>Eukaryota</taxon>
        <taxon>Metazoa</taxon>
        <taxon>Ecdysozoa</taxon>
        <taxon>Arthropoda</taxon>
        <taxon>Hexapoda</taxon>
        <taxon>Insecta</taxon>
        <taxon>Pterygota</taxon>
        <taxon>Neoptera</taxon>
        <taxon>Paraneoptera</taxon>
        <taxon>Hemiptera</taxon>
        <taxon>Heteroptera</taxon>
        <taxon>Panheteroptera</taxon>
        <taxon>Cimicomorpha</taxon>
        <taxon>Miridae</taxon>
        <taxon>Mirini</taxon>
        <taxon>Lygus</taxon>
    </lineage>
</organism>
<dbReference type="EMBL" id="GBHO01001646">
    <property type="protein sequence ID" value="JAG41958.1"/>
    <property type="molecule type" value="Transcribed_RNA"/>
</dbReference>
<evidence type="ECO:0000256" key="1">
    <source>
        <dbReference type="ARBA" id="ARBA00000971"/>
    </source>
</evidence>
<dbReference type="EC" id="5.2.1.8" evidence="2"/>
<reference evidence="10" key="1">
    <citation type="journal article" date="2014" name="PLoS ONE">
        <title>Transcriptome-Based Identification of ABC Transporters in the Western Tarnished Plant Bug Lygus hesperus.</title>
        <authorList>
            <person name="Hull J.J."/>
            <person name="Chaney K."/>
            <person name="Geib S.M."/>
            <person name="Fabrick J.A."/>
            <person name="Brent C.S."/>
            <person name="Walsh D."/>
            <person name="Lavine L.C."/>
        </authorList>
    </citation>
    <scope>NUCLEOTIDE SEQUENCE</scope>
</reference>
<evidence type="ECO:0000256" key="2">
    <source>
        <dbReference type="ARBA" id="ARBA00013194"/>
    </source>
</evidence>
<dbReference type="PROSITE" id="PS50082">
    <property type="entry name" value="WD_REPEATS_2"/>
    <property type="match status" value="1"/>
</dbReference>
<reference evidence="10" key="2">
    <citation type="submission" date="2014-07" db="EMBL/GenBank/DDBJ databases">
        <authorList>
            <person name="Hull J."/>
        </authorList>
    </citation>
    <scope>NUCLEOTIDE SEQUENCE</scope>
</reference>
<dbReference type="Pfam" id="PF00160">
    <property type="entry name" value="Pro_isomerase"/>
    <property type="match status" value="1"/>
</dbReference>
<protein>
    <recommendedName>
        <fullName evidence="2">peptidylprolyl isomerase</fullName>
        <ecNumber evidence="2">5.2.1.8</ecNumber>
    </recommendedName>
</protein>
<dbReference type="InterPro" id="IPR036322">
    <property type="entry name" value="WD40_repeat_dom_sf"/>
</dbReference>
<dbReference type="InterPro" id="IPR002130">
    <property type="entry name" value="Cyclophilin-type_PPIase_dom"/>
</dbReference>
<dbReference type="PROSITE" id="PS00170">
    <property type="entry name" value="CSA_PPIASE_1"/>
    <property type="match status" value="1"/>
</dbReference>
<feature type="repeat" description="WD" evidence="7">
    <location>
        <begin position="97"/>
        <end position="130"/>
    </location>
</feature>
<evidence type="ECO:0000256" key="7">
    <source>
        <dbReference type="PROSITE-ProRule" id="PRU00221"/>
    </source>
</evidence>
<dbReference type="PANTHER" id="PTHR45625">
    <property type="entry name" value="PEPTIDYL-PROLYL CIS-TRANS ISOMERASE-RELATED"/>
    <property type="match status" value="1"/>
</dbReference>
<dbReference type="FunFam" id="2.40.100.10:FF:000003">
    <property type="entry name" value="Peptidylprolyl isomerase domain and WD repeat-containing 1"/>
    <property type="match status" value="1"/>
</dbReference>
<keyword evidence="6 10" id="KW-0413">Isomerase</keyword>
<dbReference type="SUPFAM" id="SSF50891">
    <property type="entry name" value="Cyclophilin-like"/>
    <property type="match status" value="1"/>
</dbReference>
<dbReference type="EMBL" id="GDHC01020138">
    <property type="protein sequence ID" value="JAP98490.1"/>
    <property type="molecule type" value="Transcribed_RNA"/>
</dbReference>
<feature type="domain" description="PPIase cyclophilin-type" evidence="9">
    <location>
        <begin position="457"/>
        <end position="611"/>
    </location>
</feature>
<dbReference type="CDD" id="cd01927">
    <property type="entry name" value="cyclophilin_WD40"/>
    <property type="match status" value="1"/>
</dbReference>
<evidence type="ECO:0000313" key="11">
    <source>
        <dbReference type="EMBL" id="JAP98490.1"/>
    </source>
</evidence>
<evidence type="ECO:0000256" key="5">
    <source>
        <dbReference type="ARBA" id="ARBA00023110"/>
    </source>
</evidence>
<reference evidence="11" key="3">
    <citation type="journal article" date="2016" name="Gigascience">
        <title>De novo construction of an expanded transcriptome assembly for the western tarnished plant bug, Lygus hesperus.</title>
        <authorList>
            <person name="Tassone E.E."/>
            <person name="Geib S.M."/>
            <person name="Hall B."/>
            <person name="Fabrick J.A."/>
            <person name="Brent C.S."/>
            <person name="Hull J.J."/>
        </authorList>
    </citation>
    <scope>NUCLEOTIDE SEQUENCE</scope>
</reference>
<dbReference type="GO" id="GO:0006457">
    <property type="term" value="P:protein folding"/>
    <property type="evidence" value="ECO:0007669"/>
    <property type="project" value="InterPro"/>
</dbReference>
<evidence type="ECO:0000256" key="4">
    <source>
        <dbReference type="ARBA" id="ARBA00022737"/>
    </source>
</evidence>
<proteinExistence type="predicted"/>
<gene>
    <name evidence="10" type="primary">PPWD1</name>
    <name evidence="10" type="ORF">CM83_86073</name>
    <name evidence="11" type="ORF">g.81806</name>
</gene>
<evidence type="ECO:0000256" key="3">
    <source>
        <dbReference type="ARBA" id="ARBA00022574"/>
    </source>
</evidence>
<dbReference type="InterPro" id="IPR029000">
    <property type="entry name" value="Cyclophilin-like_dom_sf"/>
</dbReference>
<keyword evidence="5" id="KW-0697">Rotamase</keyword>
<dbReference type="PROSITE" id="PS50294">
    <property type="entry name" value="WD_REPEATS_REGION"/>
    <property type="match status" value="1"/>
</dbReference>
<dbReference type="AlphaFoldDB" id="A0A0A9ZEY5"/>
<evidence type="ECO:0000256" key="6">
    <source>
        <dbReference type="ARBA" id="ARBA00023235"/>
    </source>
</evidence>
<dbReference type="Pfam" id="PF00400">
    <property type="entry name" value="WD40"/>
    <property type="match status" value="3"/>
</dbReference>
<dbReference type="SMART" id="SM00320">
    <property type="entry name" value="WD40"/>
    <property type="match status" value="4"/>
</dbReference>
<dbReference type="SUPFAM" id="SSF50978">
    <property type="entry name" value="WD40 repeat-like"/>
    <property type="match status" value="1"/>
</dbReference>
<dbReference type="InterPro" id="IPR001680">
    <property type="entry name" value="WD40_rpt"/>
</dbReference>
<accession>A0A0A9ZEY5</accession>
<name>A0A0A9ZEY5_LYGHE</name>
<keyword evidence="4" id="KW-0677">Repeat</keyword>